<gene>
    <name evidence="2" type="ORF">UFOPK2786_01074</name>
</gene>
<dbReference type="AlphaFoldDB" id="A0A6J6TH32"/>
<accession>A0A6J6TH32</accession>
<keyword evidence="1" id="KW-1133">Transmembrane helix</keyword>
<proteinExistence type="predicted"/>
<sequence>MAGIGARPFGVTLVGVIIIIEGILALIAAVVSLFGIGDGFTSAILAALVSGVLGLIYIAVAKGIFDGNNGSRLIVAIVSIINIVVGVFNFFNGGIIQILVAIIVLILLYSAKAKAFFG</sequence>
<keyword evidence="1" id="KW-0812">Transmembrane</keyword>
<feature type="transmembrane region" description="Helical" evidence="1">
    <location>
        <begin position="40"/>
        <end position="60"/>
    </location>
</feature>
<feature type="transmembrane region" description="Helical" evidence="1">
    <location>
        <begin position="94"/>
        <end position="111"/>
    </location>
</feature>
<name>A0A6J6TH32_9ZZZZ</name>
<protein>
    <submittedName>
        <fullName evidence="2">Unannotated protein</fullName>
    </submittedName>
</protein>
<feature type="transmembrane region" description="Helical" evidence="1">
    <location>
        <begin position="72"/>
        <end position="88"/>
    </location>
</feature>
<evidence type="ECO:0000313" key="2">
    <source>
        <dbReference type="EMBL" id="CAB4746681.1"/>
    </source>
</evidence>
<reference evidence="2" key="1">
    <citation type="submission" date="2020-05" db="EMBL/GenBank/DDBJ databases">
        <authorList>
            <person name="Chiriac C."/>
            <person name="Salcher M."/>
            <person name="Ghai R."/>
            <person name="Kavagutti S V."/>
        </authorList>
    </citation>
    <scope>NUCLEOTIDE SEQUENCE</scope>
</reference>
<organism evidence="2">
    <name type="scientific">freshwater metagenome</name>
    <dbReference type="NCBI Taxonomy" id="449393"/>
    <lineage>
        <taxon>unclassified sequences</taxon>
        <taxon>metagenomes</taxon>
        <taxon>ecological metagenomes</taxon>
    </lineage>
</organism>
<feature type="transmembrane region" description="Helical" evidence="1">
    <location>
        <begin position="12"/>
        <end position="34"/>
    </location>
</feature>
<dbReference type="EMBL" id="CAEZYW010000164">
    <property type="protein sequence ID" value="CAB4746681.1"/>
    <property type="molecule type" value="Genomic_DNA"/>
</dbReference>
<evidence type="ECO:0000256" key="1">
    <source>
        <dbReference type="SAM" id="Phobius"/>
    </source>
</evidence>
<keyword evidence="1" id="KW-0472">Membrane</keyword>